<protein>
    <submittedName>
        <fullName evidence="1">Uncharacterized protein</fullName>
    </submittedName>
</protein>
<dbReference type="Gene3D" id="2.170.130.30">
    <property type="match status" value="1"/>
</dbReference>
<dbReference type="GO" id="GO:0005615">
    <property type="term" value="C:extracellular space"/>
    <property type="evidence" value="ECO:0007669"/>
    <property type="project" value="TreeGrafter"/>
</dbReference>
<proteinExistence type="predicted"/>
<dbReference type="PANTHER" id="PTHR10559">
    <property type="entry name" value="TRANSCOBALAMIN-1/GASTRIC INTRINSIC FACTOR"/>
    <property type="match status" value="1"/>
</dbReference>
<sequence>MCFLSLLSVKNDPSNAAPKSYSSTVVEGDHPQYAFNTSDPNFGLFLESVNGVAGDEREKTYWEILSESTGEYSRLDVGLGCYKPMANEHIILRFSTWKQQQ</sequence>
<dbReference type="GO" id="GO:0031419">
    <property type="term" value="F:cobalamin binding"/>
    <property type="evidence" value="ECO:0007669"/>
    <property type="project" value="TreeGrafter"/>
</dbReference>
<dbReference type="Ensembl" id="ENSMMOT00000022231.1">
    <property type="protein sequence ID" value="ENSMMOP00000021867.1"/>
    <property type="gene ID" value="ENSMMOG00000016632.1"/>
</dbReference>
<dbReference type="PANTHER" id="PTHR10559:SF18">
    <property type="entry name" value="TRANSCOBALAMIN II"/>
    <property type="match status" value="1"/>
</dbReference>
<accession>A0A3Q4BMV8</accession>
<dbReference type="GO" id="GO:0015889">
    <property type="term" value="P:cobalamin transport"/>
    <property type="evidence" value="ECO:0007669"/>
    <property type="project" value="TreeGrafter"/>
</dbReference>
<evidence type="ECO:0000313" key="1">
    <source>
        <dbReference type="Ensembl" id="ENSMMOP00000021867.1"/>
    </source>
</evidence>
<reference evidence="1" key="2">
    <citation type="submission" date="2025-09" db="UniProtKB">
        <authorList>
            <consortium name="Ensembl"/>
        </authorList>
    </citation>
    <scope>IDENTIFICATION</scope>
</reference>
<keyword evidence="2" id="KW-1185">Reference proteome</keyword>
<dbReference type="Proteomes" id="UP000261620">
    <property type="component" value="Unplaced"/>
</dbReference>
<evidence type="ECO:0000313" key="2">
    <source>
        <dbReference type="Proteomes" id="UP000261620"/>
    </source>
</evidence>
<dbReference type="InterPro" id="IPR051588">
    <property type="entry name" value="Cobalamin_Transport"/>
</dbReference>
<organism evidence="1 2">
    <name type="scientific">Mola mola</name>
    <name type="common">Ocean sunfish</name>
    <name type="synonym">Tetraodon mola</name>
    <dbReference type="NCBI Taxonomy" id="94237"/>
    <lineage>
        <taxon>Eukaryota</taxon>
        <taxon>Metazoa</taxon>
        <taxon>Chordata</taxon>
        <taxon>Craniata</taxon>
        <taxon>Vertebrata</taxon>
        <taxon>Euteleostomi</taxon>
        <taxon>Actinopterygii</taxon>
        <taxon>Neopterygii</taxon>
        <taxon>Teleostei</taxon>
        <taxon>Neoteleostei</taxon>
        <taxon>Acanthomorphata</taxon>
        <taxon>Eupercaria</taxon>
        <taxon>Tetraodontiformes</taxon>
        <taxon>Molidae</taxon>
        <taxon>Mola</taxon>
    </lineage>
</organism>
<dbReference type="OMA" id="QQDFKFT"/>
<dbReference type="AlphaFoldDB" id="A0A3Q4BMV8"/>
<reference evidence="1" key="1">
    <citation type="submission" date="2025-08" db="UniProtKB">
        <authorList>
            <consortium name="Ensembl"/>
        </authorList>
    </citation>
    <scope>IDENTIFICATION</scope>
</reference>
<name>A0A3Q4BMV8_MOLML</name>